<sequence length="372" mass="42256">MRFISIVVKEIKQHLRDKTYMTLMILFPIFLAAIFVVSAGSNQGGGMVFKSKPLIYYIEGEGENSKAFKIMIKELENVDKKEIYSSETGIEEIKNNKVSAYIKFKSNENKIVIYKNENYNTEGNLIELHLNSFVERFNILMEIDKVKGENLSNIMGNDDSNNYVKIKSLDKLKGPSGKDYSGIMTILTMVMYCATGGMSIVNTERYCKTLDRLIIAPINRAYIFFALTIGAFIVNCIQFTVVIFVLKYLFHINFGEDFISVILIVVSLAILSISIGCSMSLMIPKEKCYGILNILLVFICFLGGSYISIENLNNELLMKLTNLSPMRWANNAIFNIIYANDYSKFYSTLTLNFGIATVLFLISMGLFKRMEE</sequence>
<organism evidence="8 9">
    <name type="scientific">Clostridium faecium</name>
    <dbReference type="NCBI Taxonomy" id="2762223"/>
    <lineage>
        <taxon>Bacteria</taxon>
        <taxon>Bacillati</taxon>
        <taxon>Bacillota</taxon>
        <taxon>Clostridia</taxon>
        <taxon>Eubacteriales</taxon>
        <taxon>Clostridiaceae</taxon>
        <taxon>Clostridium</taxon>
    </lineage>
</organism>
<dbReference type="EMBL" id="JACSQB010000050">
    <property type="protein sequence ID" value="MBD8046849.1"/>
    <property type="molecule type" value="Genomic_DNA"/>
</dbReference>
<dbReference type="PANTHER" id="PTHR30294:SF48">
    <property type="entry name" value="LINEARMYCIN RESISTANCE PERMEASE PROTEIN LNRM"/>
    <property type="match status" value="1"/>
</dbReference>
<proteinExistence type="predicted"/>
<keyword evidence="3 6" id="KW-0812">Transmembrane</keyword>
<comment type="caution">
    <text evidence="8">The sequence shown here is derived from an EMBL/GenBank/DDBJ whole genome shotgun (WGS) entry which is preliminary data.</text>
</comment>
<feature type="transmembrane region" description="Helical" evidence="6">
    <location>
        <begin position="289"/>
        <end position="309"/>
    </location>
</feature>
<feature type="transmembrane region" description="Helical" evidence="6">
    <location>
        <begin position="20"/>
        <end position="40"/>
    </location>
</feature>
<reference evidence="8 9" key="1">
    <citation type="submission" date="2020-08" db="EMBL/GenBank/DDBJ databases">
        <title>A Genomic Blueprint of the Chicken Gut Microbiome.</title>
        <authorList>
            <person name="Gilroy R."/>
            <person name="Ravi A."/>
            <person name="Getino M."/>
            <person name="Pursley I."/>
            <person name="Horton D.L."/>
            <person name="Alikhan N.-F."/>
            <person name="Baker D."/>
            <person name="Gharbi K."/>
            <person name="Hall N."/>
            <person name="Watson M."/>
            <person name="Adriaenssens E.M."/>
            <person name="Foster-Nyarko E."/>
            <person name="Jarju S."/>
            <person name="Secka A."/>
            <person name="Antonio M."/>
            <person name="Oren A."/>
            <person name="Chaudhuri R."/>
            <person name="La Ragione R.M."/>
            <person name="Hildebrand F."/>
            <person name="Pallen M.J."/>
        </authorList>
    </citation>
    <scope>NUCLEOTIDE SEQUENCE [LARGE SCALE GENOMIC DNA]</scope>
    <source>
        <strain evidence="8 9">N37</strain>
    </source>
</reference>
<evidence type="ECO:0000259" key="7">
    <source>
        <dbReference type="Pfam" id="PF12698"/>
    </source>
</evidence>
<name>A0ABR8YRJ4_9CLOT</name>
<evidence type="ECO:0000256" key="5">
    <source>
        <dbReference type="ARBA" id="ARBA00023136"/>
    </source>
</evidence>
<keyword evidence="9" id="KW-1185">Reference proteome</keyword>
<dbReference type="InterPro" id="IPR051449">
    <property type="entry name" value="ABC-2_transporter_component"/>
</dbReference>
<evidence type="ECO:0000256" key="6">
    <source>
        <dbReference type="SAM" id="Phobius"/>
    </source>
</evidence>
<comment type="subcellular location">
    <subcellularLocation>
        <location evidence="1">Cell membrane</location>
        <topology evidence="1">Multi-pass membrane protein</topology>
    </subcellularLocation>
</comment>
<accession>A0ABR8YRJ4</accession>
<keyword evidence="5 6" id="KW-0472">Membrane</keyword>
<keyword evidence="4 6" id="KW-1133">Transmembrane helix</keyword>
<dbReference type="Proteomes" id="UP000627166">
    <property type="component" value="Unassembled WGS sequence"/>
</dbReference>
<dbReference type="PANTHER" id="PTHR30294">
    <property type="entry name" value="MEMBRANE COMPONENT OF ABC TRANSPORTER YHHJ-RELATED"/>
    <property type="match status" value="1"/>
</dbReference>
<evidence type="ECO:0000256" key="4">
    <source>
        <dbReference type="ARBA" id="ARBA00022989"/>
    </source>
</evidence>
<evidence type="ECO:0000256" key="3">
    <source>
        <dbReference type="ARBA" id="ARBA00022692"/>
    </source>
</evidence>
<feature type="transmembrane region" description="Helical" evidence="6">
    <location>
        <begin position="180"/>
        <end position="201"/>
    </location>
</feature>
<evidence type="ECO:0000313" key="9">
    <source>
        <dbReference type="Proteomes" id="UP000627166"/>
    </source>
</evidence>
<feature type="transmembrane region" description="Helical" evidence="6">
    <location>
        <begin position="258"/>
        <end position="277"/>
    </location>
</feature>
<feature type="domain" description="ABC-2 type transporter transmembrane" evidence="7">
    <location>
        <begin position="21"/>
        <end position="363"/>
    </location>
</feature>
<keyword evidence="2" id="KW-1003">Cell membrane</keyword>
<evidence type="ECO:0000256" key="2">
    <source>
        <dbReference type="ARBA" id="ARBA00022475"/>
    </source>
</evidence>
<evidence type="ECO:0000313" key="8">
    <source>
        <dbReference type="EMBL" id="MBD8046849.1"/>
    </source>
</evidence>
<dbReference type="Pfam" id="PF12698">
    <property type="entry name" value="ABC2_membrane_3"/>
    <property type="match status" value="1"/>
</dbReference>
<gene>
    <name evidence="8" type="ORF">H9637_07300</name>
</gene>
<dbReference type="RefSeq" id="WP_191739822.1">
    <property type="nucleotide sequence ID" value="NZ_JACSQB010000050.1"/>
</dbReference>
<feature type="transmembrane region" description="Helical" evidence="6">
    <location>
        <begin position="345"/>
        <end position="367"/>
    </location>
</feature>
<feature type="transmembrane region" description="Helical" evidence="6">
    <location>
        <begin position="222"/>
        <end position="246"/>
    </location>
</feature>
<dbReference type="InterPro" id="IPR013525">
    <property type="entry name" value="ABC2_TM"/>
</dbReference>
<evidence type="ECO:0000256" key="1">
    <source>
        <dbReference type="ARBA" id="ARBA00004651"/>
    </source>
</evidence>
<protein>
    <submittedName>
        <fullName evidence="8">ABC transporter permease</fullName>
    </submittedName>
</protein>